<proteinExistence type="predicted"/>
<dbReference type="EMBL" id="FWXI01000020">
    <property type="protein sequence ID" value="SMD04574.1"/>
    <property type="molecule type" value="Genomic_DNA"/>
</dbReference>
<dbReference type="PANTHER" id="PTHR37423:SF2">
    <property type="entry name" value="MEMBRANE-BOUND LYTIC MUREIN TRANSGLYCOSYLASE C"/>
    <property type="match status" value="1"/>
</dbReference>
<keyword evidence="1" id="KW-1133">Transmembrane helix</keyword>
<dbReference type="Proteomes" id="UP000192738">
    <property type="component" value="Unassembled WGS sequence"/>
</dbReference>
<dbReference type="Gene3D" id="1.10.530.10">
    <property type="match status" value="1"/>
</dbReference>
<dbReference type="STRING" id="112901.SAMN04488500_12073"/>
<keyword evidence="1" id="KW-0472">Membrane</keyword>
<evidence type="ECO:0000256" key="1">
    <source>
        <dbReference type="SAM" id="Phobius"/>
    </source>
</evidence>
<organism evidence="3 4">
    <name type="scientific">Sporomusa malonica</name>
    <dbReference type="NCBI Taxonomy" id="112901"/>
    <lineage>
        <taxon>Bacteria</taxon>
        <taxon>Bacillati</taxon>
        <taxon>Bacillota</taxon>
        <taxon>Negativicutes</taxon>
        <taxon>Selenomonadales</taxon>
        <taxon>Sporomusaceae</taxon>
        <taxon>Sporomusa</taxon>
    </lineage>
</organism>
<feature type="transmembrane region" description="Helical" evidence="1">
    <location>
        <begin position="213"/>
        <end position="233"/>
    </location>
</feature>
<dbReference type="OrthoDB" id="9815002at2"/>
<dbReference type="RefSeq" id="WP_084577544.1">
    <property type="nucleotide sequence ID" value="NZ_CP155572.1"/>
</dbReference>
<keyword evidence="1" id="KW-0812">Transmembrane</keyword>
<dbReference type="CDD" id="cd16896">
    <property type="entry name" value="LT_Slt70-like"/>
    <property type="match status" value="1"/>
</dbReference>
<evidence type="ECO:0000259" key="2">
    <source>
        <dbReference type="Pfam" id="PF01464"/>
    </source>
</evidence>
<sequence length="242" mass="26337">MRSRGLILWLTLLFVLAAQIVLYSLAVSLADYSRRAVYVHFSAGAAALREISGLPYADKINAAGRTNNVSPELIAAVIKAESSFQPRALSKAGAYGLMQVIPSTWRLVNSQANICSGRHEGECGSDCFYNPELNIAVGSCYLSQLIKRYNGQAELAVAAYNAGPGAVDKYGGIPPYAETTEYVERVVSNWYEASGRLPPGGLPADSWRKVAAVLGWGVVITTMAVVAAGRHLFRRYRSFRWR</sequence>
<reference evidence="3 4" key="1">
    <citation type="submission" date="2017-04" db="EMBL/GenBank/DDBJ databases">
        <authorList>
            <person name="Afonso C.L."/>
            <person name="Miller P.J."/>
            <person name="Scott M.A."/>
            <person name="Spackman E."/>
            <person name="Goraichik I."/>
            <person name="Dimitrov K.M."/>
            <person name="Suarez D.L."/>
            <person name="Swayne D.E."/>
        </authorList>
    </citation>
    <scope>NUCLEOTIDE SEQUENCE [LARGE SCALE GENOMIC DNA]</scope>
    <source>
        <strain evidence="3 4">DSM 5090</strain>
    </source>
</reference>
<protein>
    <submittedName>
        <fullName evidence="3">Transglycosylase SLT domain-containing protein</fullName>
    </submittedName>
</protein>
<dbReference type="InterPro" id="IPR008258">
    <property type="entry name" value="Transglycosylase_SLT_dom_1"/>
</dbReference>
<name>A0A1W2E491_9FIRM</name>
<dbReference type="Pfam" id="PF01464">
    <property type="entry name" value="SLT"/>
    <property type="match status" value="1"/>
</dbReference>
<evidence type="ECO:0000313" key="4">
    <source>
        <dbReference type="Proteomes" id="UP000192738"/>
    </source>
</evidence>
<dbReference type="SUPFAM" id="SSF53955">
    <property type="entry name" value="Lysozyme-like"/>
    <property type="match status" value="1"/>
</dbReference>
<gene>
    <name evidence="3" type="ORF">SAMN04488500_12073</name>
</gene>
<accession>A0A1W2E491</accession>
<feature type="domain" description="Transglycosylase SLT" evidence="2">
    <location>
        <begin position="60"/>
        <end position="173"/>
    </location>
</feature>
<keyword evidence="4" id="KW-1185">Reference proteome</keyword>
<evidence type="ECO:0000313" key="3">
    <source>
        <dbReference type="EMBL" id="SMD04574.1"/>
    </source>
</evidence>
<dbReference type="InterPro" id="IPR023346">
    <property type="entry name" value="Lysozyme-like_dom_sf"/>
</dbReference>
<dbReference type="PANTHER" id="PTHR37423">
    <property type="entry name" value="SOLUBLE LYTIC MUREIN TRANSGLYCOSYLASE-RELATED"/>
    <property type="match status" value="1"/>
</dbReference>
<dbReference type="AlphaFoldDB" id="A0A1W2E491"/>